<dbReference type="Proteomes" id="UP000285610">
    <property type="component" value="Unassembled WGS sequence"/>
</dbReference>
<keyword evidence="1" id="KW-0812">Transmembrane</keyword>
<dbReference type="GO" id="GO:0015031">
    <property type="term" value="P:protein transport"/>
    <property type="evidence" value="ECO:0007669"/>
    <property type="project" value="InterPro"/>
</dbReference>
<dbReference type="AlphaFoldDB" id="A0A415SDU6"/>
<dbReference type="PROSITE" id="PS51257">
    <property type="entry name" value="PROKAR_LIPOPROTEIN"/>
    <property type="match status" value="1"/>
</dbReference>
<sequence length="254" mass="29646">MKNNKTIIKRAWKAAILLAAVAGGCIVIYRSREEPKRLSTMNTEYVVVPSYTGQIFSAVEPQDVDDIYMDDLMSRMLEVYNEIRETNYPVWTDEQVAYTTQGKYTTASEWRDYLQKKYIEIEKQNARNDTAQMILAQIVSESTLLGYDQEDYEKAKKQVEQQIIFGNGFSEKEEFLQAQQWSEEEYQDKIQETALELLKQMYVIQAIAEAEGLEPTEAEAAEAEIADEKDREEWFRTERVSRVKDFLYNNNSIK</sequence>
<evidence type="ECO:0000313" key="2">
    <source>
        <dbReference type="EMBL" id="RHM81387.1"/>
    </source>
</evidence>
<organism evidence="2 3">
    <name type="scientific">Mediterraneibacter gnavus</name>
    <name type="common">Ruminococcus gnavus</name>
    <dbReference type="NCBI Taxonomy" id="33038"/>
    <lineage>
        <taxon>Bacteria</taxon>
        <taxon>Bacillati</taxon>
        <taxon>Bacillota</taxon>
        <taxon>Clostridia</taxon>
        <taxon>Lachnospirales</taxon>
        <taxon>Lachnospiraceae</taxon>
        <taxon>Mediterraneibacter</taxon>
    </lineage>
</organism>
<accession>A0A415SDU6</accession>
<feature type="transmembrane region" description="Helical" evidence="1">
    <location>
        <begin position="12"/>
        <end position="29"/>
    </location>
</feature>
<keyword evidence="1" id="KW-0472">Membrane</keyword>
<name>A0A415SDU6_MEDGN</name>
<proteinExistence type="predicted"/>
<keyword evidence="1" id="KW-1133">Transmembrane helix</keyword>
<gene>
    <name evidence="2" type="ORF">DWZ50_00870</name>
</gene>
<reference evidence="2 3" key="1">
    <citation type="submission" date="2018-08" db="EMBL/GenBank/DDBJ databases">
        <title>A genome reference for cultivated species of the human gut microbiota.</title>
        <authorList>
            <person name="Zou Y."/>
            <person name="Xue W."/>
            <person name="Luo G."/>
        </authorList>
    </citation>
    <scope>NUCLEOTIDE SEQUENCE [LARGE SCALE GENOMIC DNA]</scope>
    <source>
        <strain evidence="2 3">AF33-12</strain>
    </source>
</reference>
<protein>
    <recommendedName>
        <fullName evidence="4">Trigger factor C-terminal domain-containing protein</fullName>
    </recommendedName>
</protein>
<dbReference type="Gene3D" id="1.10.3120.10">
    <property type="entry name" value="Trigger factor, C-terminal domain"/>
    <property type="match status" value="1"/>
</dbReference>
<dbReference type="EMBL" id="QRQE01000002">
    <property type="protein sequence ID" value="RHM81387.1"/>
    <property type="molecule type" value="Genomic_DNA"/>
</dbReference>
<evidence type="ECO:0008006" key="4">
    <source>
        <dbReference type="Google" id="ProtNLM"/>
    </source>
</evidence>
<dbReference type="RefSeq" id="WP_118444068.1">
    <property type="nucleotide sequence ID" value="NZ_JBCPGC010000017.1"/>
</dbReference>
<dbReference type="InterPro" id="IPR037041">
    <property type="entry name" value="Trigger_fac_C_sf"/>
</dbReference>
<evidence type="ECO:0000256" key="1">
    <source>
        <dbReference type="SAM" id="Phobius"/>
    </source>
</evidence>
<evidence type="ECO:0000313" key="3">
    <source>
        <dbReference type="Proteomes" id="UP000285610"/>
    </source>
</evidence>
<dbReference type="GO" id="GO:0006457">
    <property type="term" value="P:protein folding"/>
    <property type="evidence" value="ECO:0007669"/>
    <property type="project" value="InterPro"/>
</dbReference>
<comment type="caution">
    <text evidence="2">The sequence shown here is derived from an EMBL/GenBank/DDBJ whole genome shotgun (WGS) entry which is preliminary data.</text>
</comment>